<keyword evidence="5" id="KW-0175">Coiled coil</keyword>
<proteinExistence type="predicted"/>
<protein>
    <recommendedName>
        <fullName evidence="10">RNA helicase</fullName>
    </recommendedName>
</protein>
<evidence type="ECO:0000256" key="4">
    <source>
        <dbReference type="ARBA" id="ARBA00022840"/>
    </source>
</evidence>
<dbReference type="GO" id="GO:0004386">
    <property type="term" value="F:helicase activity"/>
    <property type="evidence" value="ECO:0007669"/>
    <property type="project" value="UniProtKB-KW"/>
</dbReference>
<dbReference type="Proteomes" id="UP000789845">
    <property type="component" value="Unassembled WGS sequence"/>
</dbReference>
<dbReference type="InterPro" id="IPR001650">
    <property type="entry name" value="Helicase_C-like"/>
</dbReference>
<dbReference type="SMART" id="SM00490">
    <property type="entry name" value="HELICc"/>
    <property type="match status" value="1"/>
</dbReference>
<keyword evidence="9" id="KW-1185">Reference proteome</keyword>
<feature type="coiled-coil region" evidence="5">
    <location>
        <begin position="330"/>
        <end position="357"/>
    </location>
</feature>
<dbReference type="AlphaFoldDB" id="A0A9C7G688"/>
<evidence type="ECO:0000259" key="6">
    <source>
        <dbReference type="PROSITE" id="PS51192"/>
    </source>
</evidence>
<reference evidence="8" key="1">
    <citation type="submission" date="2021-10" db="EMBL/GenBank/DDBJ databases">
        <authorList>
            <person name="Criscuolo A."/>
        </authorList>
    </citation>
    <scope>NUCLEOTIDE SEQUENCE</scope>
    <source>
        <strain evidence="8">CIP111885</strain>
    </source>
</reference>
<dbReference type="Pfam" id="PF22527">
    <property type="entry name" value="DEXQc_Suv3"/>
    <property type="match status" value="1"/>
</dbReference>
<dbReference type="InterPro" id="IPR014001">
    <property type="entry name" value="Helicase_ATP-bd"/>
</dbReference>
<dbReference type="InterPro" id="IPR027417">
    <property type="entry name" value="P-loop_NTPase"/>
</dbReference>
<keyword evidence="4" id="KW-0067">ATP-binding</keyword>
<evidence type="ECO:0000256" key="5">
    <source>
        <dbReference type="SAM" id="Coils"/>
    </source>
</evidence>
<evidence type="ECO:0000313" key="8">
    <source>
        <dbReference type="EMBL" id="CAG9606350.1"/>
    </source>
</evidence>
<accession>A0A9C7G688</accession>
<dbReference type="PROSITE" id="PS51194">
    <property type="entry name" value="HELICASE_CTER"/>
    <property type="match status" value="1"/>
</dbReference>
<dbReference type="Pfam" id="PF00271">
    <property type="entry name" value="Helicase_C"/>
    <property type="match status" value="1"/>
</dbReference>
<dbReference type="PANTHER" id="PTHR12131">
    <property type="entry name" value="ATP-DEPENDENT RNA AND DNA HELICASE"/>
    <property type="match status" value="1"/>
</dbReference>
<dbReference type="SMART" id="SM00487">
    <property type="entry name" value="DEXDc"/>
    <property type="match status" value="1"/>
</dbReference>
<dbReference type="InterPro" id="IPR050699">
    <property type="entry name" value="RNA-DNA_Helicase"/>
</dbReference>
<dbReference type="PANTHER" id="PTHR12131:SF1">
    <property type="entry name" value="ATP-DEPENDENT RNA HELICASE SUPV3L1, MITOCHONDRIAL-RELATED"/>
    <property type="match status" value="1"/>
</dbReference>
<dbReference type="GO" id="GO:0016787">
    <property type="term" value="F:hydrolase activity"/>
    <property type="evidence" value="ECO:0007669"/>
    <property type="project" value="UniProtKB-KW"/>
</dbReference>
<comment type="caution">
    <text evidence="8">The sequence shown here is derived from an EMBL/GenBank/DDBJ whole genome shotgun (WGS) entry which is preliminary data.</text>
</comment>
<keyword evidence="1" id="KW-0547">Nucleotide-binding</keyword>
<dbReference type="EMBL" id="CAKJTG010000001">
    <property type="protein sequence ID" value="CAG9606350.1"/>
    <property type="molecule type" value="Genomic_DNA"/>
</dbReference>
<evidence type="ECO:0008006" key="10">
    <source>
        <dbReference type="Google" id="ProtNLM"/>
    </source>
</evidence>
<evidence type="ECO:0000256" key="2">
    <source>
        <dbReference type="ARBA" id="ARBA00022801"/>
    </source>
</evidence>
<dbReference type="CDD" id="cd18805">
    <property type="entry name" value="SF2_C_suv3"/>
    <property type="match status" value="1"/>
</dbReference>
<dbReference type="InterPro" id="IPR055206">
    <property type="entry name" value="DEXQc_SUV3"/>
</dbReference>
<dbReference type="SUPFAM" id="SSF52540">
    <property type="entry name" value="P-loop containing nucleoside triphosphate hydrolases"/>
    <property type="match status" value="1"/>
</dbReference>
<dbReference type="PROSITE" id="PS51192">
    <property type="entry name" value="HELICASE_ATP_BIND_1"/>
    <property type="match status" value="1"/>
</dbReference>
<feature type="domain" description="Helicase ATP-binding" evidence="6">
    <location>
        <begin position="361"/>
        <end position="485"/>
    </location>
</feature>
<dbReference type="GO" id="GO:0005524">
    <property type="term" value="F:ATP binding"/>
    <property type="evidence" value="ECO:0007669"/>
    <property type="project" value="UniProtKB-KW"/>
</dbReference>
<evidence type="ECO:0000259" key="7">
    <source>
        <dbReference type="PROSITE" id="PS51194"/>
    </source>
</evidence>
<evidence type="ECO:0000256" key="1">
    <source>
        <dbReference type="ARBA" id="ARBA00022741"/>
    </source>
</evidence>
<keyword evidence="3" id="KW-0347">Helicase</keyword>
<feature type="domain" description="Helicase C-terminal" evidence="7">
    <location>
        <begin position="513"/>
        <end position="666"/>
    </location>
</feature>
<organism evidence="8 9">
    <name type="scientific">Pseudoneobacillus rhizosphaerae</name>
    <dbReference type="NCBI Taxonomy" id="2880968"/>
    <lineage>
        <taxon>Bacteria</taxon>
        <taxon>Bacillati</taxon>
        <taxon>Bacillota</taxon>
        <taxon>Bacilli</taxon>
        <taxon>Bacillales</taxon>
        <taxon>Bacillaceae</taxon>
        <taxon>Pseudoneobacillus</taxon>
    </lineage>
</organism>
<keyword evidence="2" id="KW-0378">Hydrolase</keyword>
<dbReference type="Gene3D" id="1.20.272.40">
    <property type="match status" value="1"/>
</dbReference>
<gene>
    <name evidence="8" type="ORF">NEOCIP111885_00038</name>
</gene>
<sequence length="853" mass="100657">MIYPLAIQHTKQKIYDDIDHYLENKEITPSFNEYLADRNHYIEQIWVNVWLNSATNKVSKSEKKQFLVEKGFEVEGVDRKLINTLFRNEIRSYQPFQVVDWLNTTFKNQEEKWIERHGRARKRFLNRESEEQLFEQRRQVQDEIDNEITEIIHELEEVLFLKTRHYVSVQLKNDFTNKVKYKKIDTFALELKLEEEGKFNPASFTIVAEFLEELTGDIHKTLHGGRTHFEYETYYFEYERLIGEFLFETTSNLVLEHLPTDLVQKYEELFEESINDLDEDMIEEPLYDLIENFYSKLQEEYVEDLLKLSEIPFDEEKHRDLLAHDRAAWAKKKIEELAELERKKQEESRMLEDIFGREYSPSYGRNIQYVLHIGETNTGKTHQALEKMKEAESGLYLAPLRLLALEVYDKLNNEGTPCNLKTGEEEKVVQNAQHISCTVEMFHEKDFYGVIVIDEAQMITDKDRGFSWYKAITKANANEVHIIGSKNSKSMVLKLLGDADIVINEYSRDIPLEVESKTFKLNDVKKGDALICFSRKRVLENAARLQRAGHSVSMIYGSMPPETRQKQVQRFIKGETKVIVSTDAIGMGLNLPIRRIVFLENDKFDGTKRRRLTSQEVKQIAGRAGRKGIYNIGKVAFMTDIKLMNELLEKEDIPVHEFAIAPTTTVFERFQRYYRDLGTFFELWEIFKSPKGTKKATLSEERELYELIRGTDIEARLPMVDLYGFLHMPFSQKEPELIQQWQQNMFAIVEGVELPEPRIKKRTLEDLELTYKAIGLHLLFLYRLGHRTEALYWERLRAEISDDVHESLKKEVKTLTKKCKNCGKKLSLEHEFPICNGCYESRYRRHSDQHDWY</sequence>
<evidence type="ECO:0000256" key="3">
    <source>
        <dbReference type="ARBA" id="ARBA00022806"/>
    </source>
</evidence>
<name>A0A9C7G688_9BACI</name>
<dbReference type="Gene3D" id="3.40.50.300">
    <property type="entry name" value="P-loop containing nucleotide triphosphate hydrolases"/>
    <property type="match status" value="2"/>
</dbReference>
<evidence type="ECO:0000313" key="9">
    <source>
        <dbReference type="Proteomes" id="UP000789845"/>
    </source>
</evidence>